<dbReference type="Proteomes" id="UP001199916">
    <property type="component" value="Unassembled WGS sequence"/>
</dbReference>
<evidence type="ECO:0000313" key="2">
    <source>
        <dbReference type="EMBL" id="MCE5169051.1"/>
    </source>
</evidence>
<dbReference type="RefSeq" id="WP_233696139.1">
    <property type="nucleotide sequence ID" value="NZ_JAJNBZ010000003.1"/>
</dbReference>
<name>A0ABS8YBT3_9BACL</name>
<organism evidence="2 3">
    <name type="scientific">Paenibacillus profundus</name>
    <dbReference type="NCBI Taxonomy" id="1173085"/>
    <lineage>
        <taxon>Bacteria</taxon>
        <taxon>Bacillati</taxon>
        <taxon>Bacillota</taxon>
        <taxon>Bacilli</taxon>
        <taxon>Bacillales</taxon>
        <taxon>Paenibacillaceae</taxon>
        <taxon>Paenibacillus</taxon>
    </lineage>
</organism>
<dbReference type="EMBL" id="JAJNBZ010000003">
    <property type="protein sequence ID" value="MCE5169051.1"/>
    <property type="molecule type" value="Genomic_DNA"/>
</dbReference>
<accession>A0ABS8YBT3</accession>
<feature type="region of interest" description="Disordered" evidence="1">
    <location>
        <begin position="190"/>
        <end position="224"/>
    </location>
</feature>
<reference evidence="2 3" key="1">
    <citation type="submission" date="2021-11" db="EMBL/GenBank/DDBJ databases">
        <title>Draft genome sequence of Paenibacillus profundus YoMME, a new Gram-positive bacteria with exoelectrogenic properties.</title>
        <authorList>
            <person name="Hubenova Y."/>
            <person name="Hubenova E."/>
            <person name="Manasiev Y."/>
            <person name="Peykov S."/>
            <person name="Mitov M."/>
        </authorList>
    </citation>
    <scope>NUCLEOTIDE SEQUENCE [LARGE SCALE GENOMIC DNA]</scope>
    <source>
        <strain evidence="2 3">YoMME</strain>
    </source>
</reference>
<evidence type="ECO:0000313" key="3">
    <source>
        <dbReference type="Proteomes" id="UP001199916"/>
    </source>
</evidence>
<gene>
    <name evidence="2" type="ORF">LQV63_06975</name>
</gene>
<evidence type="ECO:0000256" key="1">
    <source>
        <dbReference type="SAM" id="MobiDB-lite"/>
    </source>
</evidence>
<protein>
    <submittedName>
        <fullName evidence="2">Uncharacterized protein</fullName>
    </submittedName>
</protein>
<comment type="caution">
    <text evidence="2">The sequence shown here is derived from an EMBL/GenBank/DDBJ whole genome shotgun (WGS) entry which is preliminary data.</text>
</comment>
<proteinExistence type="predicted"/>
<keyword evidence="3" id="KW-1185">Reference proteome</keyword>
<sequence>MKRIIVSNRRVRKLLGPWINQNLAVLQCYKLACYRSVTVQTVIRARKHRGSRRRPHHSAQRIVWKLSLQQHKRLGQRATRRKKKISSSAAIRTPQHIRLKAVSIEPPKRYTKRKSPAKRPTRRRKRIYYAYEKRPAKQTTAAPELFFHHIDPPAGTESIEKVMPTVEEPIAQAPSTAMEAQPVPEQNISIDEPIPMQSDTEPLEEMDTPQPKQSTGMEEHGQDSKMEPIVTQACILFRNEDQEASFTEVSLLEAIWDVGWDQLVQVRWEHEWTDVRYETKLMIQDVRIDEAESAFLWVTGHIRITAIGTTHNSPALRHQMTYIPFSSTVLRPLSETRLSTPEHCDEPPPYHASIRAEAGDWHVKVVLEPDQADARVSEGMIHVSGRVWWFRKQLIPWRK</sequence>